<evidence type="ECO:0000256" key="1">
    <source>
        <dbReference type="SAM" id="MobiDB-lite"/>
    </source>
</evidence>
<name>A0A2B4RMI9_STYPI</name>
<dbReference type="InterPro" id="IPR005312">
    <property type="entry name" value="DUF1759"/>
</dbReference>
<keyword evidence="3" id="KW-1185">Reference proteome</keyword>
<dbReference type="PANTHER" id="PTHR47331">
    <property type="entry name" value="PHD-TYPE DOMAIN-CONTAINING PROTEIN"/>
    <property type="match status" value="1"/>
</dbReference>
<evidence type="ECO:0000313" key="3">
    <source>
        <dbReference type="Proteomes" id="UP000225706"/>
    </source>
</evidence>
<protein>
    <submittedName>
        <fullName evidence="2">Uncharacterized protein</fullName>
    </submittedName>
</protein>
<evidence type="ECO:0000313" key="2">
    <source>
        <dbReference type="EMBL" id="PFX18029.1"/>
    </source>
</evidence>
<dbReference type="Proteomes" id="UP000225706">
    <property type="component" value="Unassembled WGS sequence"/>
</dbReference>
<feature type="region of interest" description="Disordered" evidence="1">
    <location>
        <begin position="103"/>
        <end position="146"/>
    </location>
</feature>
<dbReference type="EMBL" id="LSMT01000435">
    <property type="protein sequence ID" value="PFX18029.1"/>
    <property type="molecule type" value="Genomic_DNA"/>
</dbReference>
<dbReference type="AlphaFoldDB" id="A0A2B4RMI9"/>
<accession>A0A2B4RMI9</accession>
<dbReference type="Pfam" id="PF03564">
    <property type="entry name" value="DUF1759"/>
    <property type="match status" value="1"/>
</dbReference>
<comment type="caution">
    <text evidence="2">The sequence shown here is derived from an EMBL/GenBank/DDBJ whole genome shotgun (WGS) entry which is preliminary data.</text>
</comment>
<proteinExistence type="predicted"/>
<gene>
    <name evidence="2" type="ORF">AWC38_SpisGene17626</name>
</gene>
<sequence>MRGNSTRKMNIITEYLKEQKDGKLIELACSPLNRAWNQLIENHGEFQTLWCGDDEELHETDTWLLDSPALVEELICRTVEYGEVKTHTSETVSKARIEPEAPKIWAEQTENSSITSLGRKSKRRSSKATSSVSQERARAAAREADSAKLKVKQLKEKAQLEAKIAAQKAQLEAELVIQEAEHEAVVGDNVKIETTPQVKQEDVPMNDIKDSKQKVKKWLKTVSPEEEETDEEKENDISKPLLVNDQRLSKTQKMIYLKASVKGTAEKAIAGMFFDGTMYEKAFAELTQRFGNRALISKSLINKFLAIPAVQDENKSSLRLFVDNLHTIVGTLKTYGHEADLEAAANMQQIVTKLPSKIAVKWSRRKLQL</sequence>
<reference evidence="3" key="1">
    <citation type="journal article" date="2017" name="bioRxiv">
        <title>Comparative analysis of the genomes of Stylophora pistillata and Acropora digitifera provides evidence for extensive differences between species of corals.</title>
        <authorList>
            <person name="Voolstra C.R."/>
            <person name="Li Y."/>
            <person name="Liew Y.J."/>
            <person name="Baumgarten S."/>
            <person name="Zoccola D."/>
            <person name="Flot J.-F."/>
            <person name="Tambutte S."/>
            <person name="Allemand D."/>
            <person name="Aranda M."/>
        </authorList>
    </citation>
    <scope>NUCLEOTIDE SEQUENCE [LARGE SCALE GENOMIC DNA]</scope>
</reference>
<dbReference type="OrthoDB" id="5989194at2759"/>
<organism evidence="2 3">
    <name type="scientific">Stylophora pistillata</name>
    <name type="common">Smooth cauliflower coral</name>
    <dbReference type="NCBI Taxonomy" id="50429"/>
    <lineage>
        <taxon>Eukaryota</taxon>
        <taxon>Metazoa</taxon>
        <taxon>Cnidaria</taxon>
        <taxon>Anthozoa</taxon>
        <taxon>Hexacorallia</taxon>
        <taxon>Scleractinia</taxon>
        <taxon>Astrocoeniina</taxon>
        <taxon>Pocilloporidae</taxon>
        <taxon>Stylophora</taxon>
    </lineage>
</organism>
<feature type="compositionally biased region" description="Basic and acidic residues" evidence="1">
    <location>
        <begin position="135"/>
        <end position="146"/>
    </location>
</feature>